<dbReference type="InterPro" id="IPR000594">
    <property type="entry name" value="ThiF_NAD_FAD-bd"/>
</dbReference>
<dbReference type="KEGG" id="afo:Afer_1183"/>
<gene>
    <name evidence="2" type="ordered locus">Afer_1183</name>
</gene>
<keyword evidence="3" id="KW-1185">Reference proteome</keyword>
<dbReference type="EMBL" id="CP001631">
    <property type="protein sequence ID" value="ACU54115.1"/>
    <property type="molecule type" value="Genomic_DNA"/>
</dbReference>
<dbReference type="STRING" id="525909.Afer_1183"/>
<dbReference type="AlphaFoldDB" id="C7LZF7"/>
<evidence type="ECO:0000313" key="3">
    <source>
        <dbReference type="Proteomes" id="UP000000771"/>
    </source>
</evidence>
<evidence type="ECO:0000259" key="1">
    <source>
        <dbReference type="Pfam" id="PF00899"/>
    </source>
</evidence>
<sequence>MATCGEGVNGRRPWAPPARFVADDEEDRRRLADLREQVCIHRTVDAVGELLEELDEFENPRGRSESRAEITARAGVGGDPDCYGTWFYFPWSCELVRYPSVEDLRALRSARNRYLIEAHEQRRLERARIAVFGLSVGSVIVEQLVRVGIGAALLLGDMDRVTLTNLNRIRGSMRHVGMAKLDLIAQFVSEVDPYIEQVHLRGGYDEAADAMLEAFRPDLVIEEVDDVVAKARLRRWAASAQVALMTVGDFGERSVLDVERYDLGPTVPFNGRLSRKTLDRLLKGSLPRAEERRALVRIVGVRNLSVRLIRSANAVGTELGGFVQLGSTAAAGGALASVAARSILLGEPLPSGRYVLSPRRVLRLGRQSGPRDALRVLAELVRAGAAS</sequence>
<dbReference type="InterPro" id="IPR045886">
    <property type="entry name" value="ThiF/MoeB/HesA"/>
</dbReference>
<dbReference type="GO" id="GO:0061503">
    <property type="term" value="F:tRNA threonylcarbamoyladenosine dehydratase"/>
    <property type="evidence" value="ECO:0007669"/>
    <property type="project" value="TreeGrafter"/>
</dbReference>
<dbReference type="Proteomes" id="UP000000771">
    <property type="component" value="Chromosome"/>
</dbReference>
<dbReference type="Gene3D" id="3.40.50.720">
    <property type="entry name" value="NAD(P)-binding Rossmann-like Domain"/>
    <property type="match status" value="1"/>
</dbReference>
<feature type="domain" description="THIF-type NAD/FAD binding fold" evidence="1">
    <location>
        <begin position="114"/>
        <end position="250"/>
    </location>
</feature>
<dbReference type="GO" id="GO:0061504">
    <property type="term" value="P:cyclic threonylcarbamoyladenosine biosynthetic process"/>
    <property type="evidence" value="ECO:0007669"/>
    <property type="project" value="TreeGrafter"/>
</dbReference>
<evidence type="ECO:0000313" key="2">
    <source>
        <dbReference type="EMBL" id="ACU54115.1"/>
    </source>
</evidence>
<protein>
    <submittedName>
        <fullName evidence="2">UBA/THIF-type NAD/FAD binding protein</fullName>
    </submittedName>
</protein>
<organism evidence="2 3">
    <name type="scientific">Acidimicrobium ferrooxidans (strain DSM 10331 / JCM 15462 / NBRC 103882 / ICP)</name>
    <dbReference type="NCBI Taxonomy" id="525909"/>
    <lineage>
        <taxon>Bacteria</taxon>
        <taxon>Bacillati</taxon>
        <taxon>Actinomycetota</taxon>
        <taxon>Acidimicrobiia</taxon>
        <taxon>Acidimicrobiales</taxon>
        <taxon>Acidimicrobiaceae</taxon>
        <taxon>Acidimicrobium</taxon>
    </lineage>
</organism>
<name>C7LZF7_ACIFD</name>
<dbReference type="PANTHER" id="PTHR43267:SF3">
    <property type="entry name" value="THIF PROTEIN"/>
    <property type="match status" value="1"/>
</dbReference>
<dbReference type="PANTHER" id="PTHR43267">
    <property type="entry name" value="TRNA THREONYLCARBAMOYLADENOSINE DEHYDRATASE"/>
    <property type="match status" value="1"/>
</dbReference>
<dbReference type="Pfam" id="PF00899">
    <property type="entry name" value="ThiF"/>
    <property type="match status" value="1"/>
</dbReference>
<proteinExistence type="predicted"/>
<dbReference type="GO" id="GO:0008641">
    <property type="term" value="F:ubiquitin-like modifier activating enzyme activity"/>
    <property type="evidence" value="ECO:0007669"/>
    <property type="project" value="InterPro"/>
</dbReference>
<accession>C7LZF7</accession>
<reference evidence="2 3" key="1">
    <citation type="journal article" date="2009" name="Stand. Genomic Sci.">
        <title>Complete genome sequence of Acidimicrobium ferrooxidans type strain (ICP).</title>
        <authorList>
            <person name="Clum A."/>
            <person name="Nolan M."/>
            <person name="Lang E."/>
            <person name="Glavina Del Rio T."/>
            <person name="Tice H."/>
            <person name="Copeland A."/>
            <person name="Cheng J.F."/>
            <person name="Lucas S."/>
            <person name="Chen F."/>
            <person name="Bruce D."/>
            <person name="Goodwin L."/>
            <person name="Pitluck S."/>
            <person name="Ivanova N."/>
            <person name="Mavrommatis K."/>
            <person name="Mikhailova N."/>
            <person name="Pati A."/>
            <person name="Chen A."/>
            <person name="Palaniappan K."/>
            <person name="Goker M."/>
            <person name="Spring S."/>
            <person name="Land M."/>
            <person name="Hauser L."/>
            <person name="Chang Y.J."/>
            <person name="Jeffries C.C."/>
            <person name="Chain P."/>
            <person name="Bristow J."/>
            <person name="Eisen J.A."/>
            <person name="Markowitz V."/>
            <person name="Hugenholtz P."/>
            <person name="Kyrpides N.C."/>
            <person name="Klenk H.P."/>
            <person name="Lapidus A."/>
        </authorList>
    </citation>
    <scope>NUCLEOTIDE SEQUENCE [LARGE SCALE GENOMIC DNA]</scope>
    <source>
        <strain evidence="3">DSM 10331 / JCM 15462 / NBRC 103882 / ICP</strain>
    </source>
</reference>
<dbReference type="RefSeq" id="WP_015798601.1">
    <property type="nucleotide sequence ID" value="NC_013124.1"/>
</dbReference>
<dbReference type="HOGENOM" id="CLU_050514_0_0_11"/>
<dbReference type="InterPro" id="IPR035985">
    <property type="entry name" value="Ubiquitin-activating_enz"/>
</dbReference>
<dbReference type="eggNOG" id="COG0476">
    <property type="taxonomic scope" value="Bacteria"/>
</dbReference>
<dbReference type="SUPFAM" id="SSF69572">
    <property type="entry name" value="Activating enzymes of the ubiquitin-like proteins"/>
    <property type="match status" value="1"/>
</dbReference>